<proteinExistence type="predicted"/>
<dbReference type="EMBL" id="CAKJTI010000024">
    <property type="protein sequence ID" value="CAG9614227.1"/>
    <property type="molecule type" value="Genomic_DNA"/>
</dbReference>
<organism evidence="1 2">
    <name type="scientific">Bacillus rhizoplanae</name>
    <dbReference type="NCBI Taxonomy" id="2880966"/>
    <lineage>
        <taxon>Bacteria</taxon>
        <taxon>Bacillati</taxon>
        <taxon>Bacillota</taxon>
        <taxon>Bacilli</taxon>
        <taxon>Bacillales</taxon>
        <taxon>Bacillaceae</taxon>
        <taxon>Bacillus</taxon>
    </lineage>
</organism>
<reference evidence="1 2" key="1">
    <citation type="submission" date="2021-10" db="EMBL/GenBank/DDBJ databases">
        <authorList>
            <person name="Criscuolo A."/>
        </authorList>
    </citation>
    <scope>NUCLEOTIDE SEQUENCE [LARGE SCALE GENOMIC DNA]</scope>
    <source>
        <strain evidence="2">CIP 111899</strain>
    </source>
</reference>
<gene>
    <name evidence="1" type="ORF">BACCIP111899_03454</name>
</gene>
<sequence>MFYNPQQPYPQQPYYQSNYEQQPHQQYYYDSRVPQSSPATPTEPTQQQIQQYVSQFQHLKQPVLSLVKPWVDYGVNEAKHTSVAHAMTEIAAITYLIGRGVNPTVAHYIVESWEKNEQF</sequence>
<accession>A0ABM8YEY1</accession>
<comment type="caution">
    <text evidence="1">The sequence shown here is derived from an EMBL/GenBank/DDBJ whole genome shotgun (WGS) entry which is preliminary data.</text>
</comment>
<name>A0ABM8YEY1_9BACI</name>
<protein>
    <submittedName>
        <fullName evidence="1">Uncharacterized protein</fullName>
    </submittedName>
</protein>
<evidence type="ECO:0000313" key="2">
    <source>
        <dbReference type="Proteomes" id="UP000789423"/>
    </source>
</evidence>
<evidence type="ECO:0000313" key="1">
    <source>
        <dbReference type="EMBL" id="CAG9614227.1"/>
    </source>
</evidence>
<keyword evidence="2" id="KW-1185">Reference proteome</keyword>
<dbReference type="Proteomes" id="UP000789423">
    <property type="component" value="Unassembled WGS sequence"/>
</dbReference>